<dbReference type="InterPro" id="IPR035897">
    <property type="entry name" value="Toll_tir_struct_dom_sf"/>
</dbReference>
<organism evidence="3 4">
    <name type="scientific">Lactuca virosa</name>
    <dbReference type="NCBI Taxonomy" id="75947"/>
    <lineage>
        <taxon>Eukaryota</taxon>
        <taxon>Viridiplantae</taxon>
        <taxon>Streptophyta</taxon>
        <taxon>Embryophyta</taxon>
        <taxon>Tracheophyta</taxon>
        <taxon>Spermatophyta</taxon>
        <taxon>Magnoliopsida</taxon>
        <taxon>eudicotyledons</taxon>
        <taxon>Gunneridae</taxon>
        <taxon>Pentapetalae</taxon>
        <taxon>asterids</taxon>
        <taxon>campanulids</taxon>
        <taxon>Asterales</taxon>
        <taxon>Asteraceae</taxon>
        <taxon>Cichorioideae</taxon>
        <taxon>Cichorieae</taxon>
        <taxon>Lactucinae</taxon>
        <taxon>Lactuca</taxon>
    </lineage>
</organism>
<evidence type="ECO:0000259" key="2">
    <source>
        <dbReference type="PROSITE" id="PS50104"/>
    </source>
</evidence>
<dbReference type="FunFam" id="3.40.50.10140:FF:000007">
    <property type="entry name" value="Disease resistance protein (TIR-NBS-LRR class)"/>
    <property type="match status" value="1"/>
</dbReference>
<dbReference type="SMART" id="SM00255">
    <property type="entry name" value="TIR"/>
    <property type="match status" value="1"/>
</dbReference>
<dbReference type="SUPFAM" id="SSF52200">
    <property type="entry name" value="Toll/Interleukin receptor TIR domain"/>
    <property type="match status" value="1"/>
</dbReference>
<dbReference type="EMBL" id="CAKMRJ010003334">
    <property type="protein sequence ID" value="CAH1431512.1"/>
    <property type="molecule type" value="Genomic_DNA"/>
</dbReference>
<name>A0AAU9MYB6_9ASTR</name>
<feature type="domain" description="TIR" evidence="2">
    <location>
        <begin position="18"/>
        <end position="167"/>
    </location>
</feature>
<dbReference type="InterPro" id="IPR000157">
    <property type="entry name" value="TIR_dom"/>
</dbReference>
<dbReference type="GO" id="GO:0007165">
    <property type="term" value="P:signal transduction"/>
    <property type="evidence" value="ECO:0007669"/>
    <property type="project" value="InterPro"/>
</dbReference>
<accession>A0AAU9MYB6</accession>
<keyword evidence="1" id="KW-0520">NAD</keyword>
<gene>
    <name evidence="3" type="ORF">LVIROSA_LOCUS18224</name>
</gene>
<evidence type="ECO:0000313" key="3">
    <source>
        <dbReference type="EMBL" id="CAH1431512.1"/>
    </source>
</evidence>
<reference evidence="3 4" key="1">
    <citation type="submission" date="2022-01" db="EMBL/GenBank/DDBJ databases">
        <authorList>
            <person name="Xiong W."/>
            <person name="Schranz E."/>
        </authorList>
    </citation>
    <scope>NUCLEOTIDE SEQUENCE [LARGE SCALE GENOMIC DNA]</scope>
</reference>
<dbReference type="AlphaFoldDB" id="A0AAU9MYB6"/>
<evidence type="ECO:0000313" key="4">
    <source>
        <dbReference type="Proteomes" id="UP001157418"/>
    </source>
</evidence>
<dbReference type="PANTHER" id="PTHR32009">
    <property type="entry name" value="TMV RESISTANCE PROTEIN N-LIKE"/>
    <property type="match status" value="1"/>
</dbReference>
<keyword evidence="4" id="KW-1185">Reference proteome</keyword>
<comment type="caution">
    <text evidence="3">The sequence shown here is derived from an EMBL/GenBank/DDBJ whole genome shotgun (WGS) entry which is preliminary data.</text>
</comment>
<sequence>MASSSSSPPVVAFSSRLWKYHVFLSFRGEDTRKTFVDHLYTALVQQGIHTYKDDETLPRGETIAPSLMKAIEESQIAVIVFSKNYANSSWCLDELAYIMKCKDTKGQTVMPTFYDVQPSAVRKQKQKYGEAFSKHELENNKKVESWRKALVDASNISGWEVKLMANG</sequence>
<dbReference type="Gene3D" id="3.40.50.10140">
    <property type="entry name" value="Toll/interleukin-1 receptor homology (TIR) domain"/>
    <property type="match status" value="1"/>
</dbReference>
<protein>
    <recommendedName>
        <fullName evidence="2">TIR domain-containing protein</fullName>
    </recommendedName>
</protein>
<dbReference type="PANTHER" id="PTHR32009:SF109">
    <property type="entry name" value="TOLL-INTERLEUKIN-RESISTANCE (TIR) DOMAIN FAMILY PROTEIN"/>
    <property type="match status" value="1"/>
</dbReference>
<dbReference type="Pfam" id="PF01582">
    <property type="entry name" value="TIR"/>
    <property type="match status" value="1"/>
</dbReference>
<dbReference type="PROSITE" id="PS50104">
    <property type="entry name" value="TIR"/>
    <property type="match status" value="1"/>
</dbReference>
<dbReference type="Proteomes" id="UP001157418">
    <property type="component" value="Unassembled WGS sequence"/>
</dbReference>
<proteinExistence type="predicted"/>
<evidence type="ECO:0000256" key="1">
    <source>
        <dbReference type="ARBA" id="ARBA00023027"/>
    </source>
</evidence>